<proteinExistence type="predicted"/>
<evidence type="ECO:0000256" key="2">
    <source>
        <dbReference type="ARBA" id="ARBA00022679"/>
    </source>
</evidence>
<dbReference type="AlphaFoldDB" id="A0A6P1ZM69"/>
<dbReference type="OrthoDB" id="9790710at2"/>
<dbReference type="SUPFAM" id="SSF53756">
    <property type="entry name" value="UDP-Glycosyltransferase/glycogen phosphorylase"/>
    <property type="match status" value="1"/>
</dbReference>
<dbReference type="Pfam" id="PF13692">
    <property type="entry name" value="Glyco_trans_1_4"/>
    <property type="match status" value="1"/>
</dbReference>
<keyword evidence="2 3" id="KW-0808">Transferase</keyword>
<sequence>MPVGKRVDHLTGRDRCGFAPGMTQRADWGTLDPFYEGLAGKVVMGRPVANAGFLEALLRRDPFPRYHFYLESERLAAMQSQELERRHPTLHARGAFVVDTWAALPHALATNRFHAFHLSDCHNRPGPMVRLRNLHAPDIFPITATTHSLSFQEFKRHVLAHLWQGVTPRDCTVCTSRAAEKVMQGYYGWLREAYGLGNALFREPTLEIVPLGVEPKAYLVPAPAEKRQLREMLAAYESDEKVQGGLAIPKDAVMLLALGRVSPGLKMDLLPVVRAVQRLVVEGRHPGSLCLVVAGSMPAKDPYLDLLQALARNIGLTVRRVPRPDEDLKRTLLAAADIFISPSDNVQETFGLTILEAGASGLPVIASDWDGYRDLVATEGENATGILVRTFGRQEQSPMDDAMGSILPGDVHHLRLAQSTAVDVAALARAIETLASDEPLRQAMGRRAHERVTGQFSWDNVVERHLALWDELWTRTVDEDAARKATPPFELPYGRIFGWHPSAKLNGLIVQTSRSGENVYRGREFPQVYADLDGWLPEQALKPLLVLARKPRPAAELVQRLAAAQSLTPEEAERLALWALKHDLLEIVE</sequence>
<keyword evidence="1" id="KW-0328">Glycosyltransferase</keyword>
<dbReference type="GO" id="GO:0016757">
    <property type="term" value="F:glycosyltransferase activity"/>
    <property type="evidence" value="ECO:0007669"/>
    <property type="project" value="UniProtKB-KW"/>
</dbReference>
<evidence type="ECO:0000256" key="1">
    <source>
        <dbReference type="ARBA" id="ARBA00022676"/>
    </source>
</evidence>
<evidence type="ECO:0000313" key="4">
    <source>
        <dbReference type="Proteomes" id="UP000434052"/>
    </source>
</evidence>
<dbReference type="Proteomes" id="UP000434052">
    <property type="component" value="Unassembled WGS sequence"/>
</dbReference>
<accession>A0A6P1ZM69</accession>
<gene>
    <name evidence="3" type="ORF">DQK91_06405</name>
</gene>
<dbReference type="Gene3D" id="3.40.50.2000">
    <property type="entry name" value="Glycogen Phosphorylase B"/>
    <property type="match status" value="1"/>
</dbReference>
<dbReference type="PANTHER" id="PTHR12526:SF510">
    <property type="entry name" value="D-INOSITOL 3-PHOSPHATE GLYCOSYLTRANSFERASE"/>
    <property type="match status" value="1"/>
</dbReference>
<protein>
    <submittedName>
        <fullName evidence="3">Glycosyl transferase</fullName>
    </submittedName>
</protein>
<comment type="caution">
    <text evidence="3">The sequence shown here is derived from an EMBL/GenBank/DDBJ whole genome shotgun (WGS) entry which is preliminary data.</text>
</comment>
<name>A0A6P1ZM69_9BACT</name>
<reference evidence="3 4" key="1">
    <citation type="submission" date="2018-06" db="EMBL/GenBank/DDBJ databases">
        <title>Complete genome of Desulfovibrio marinus P48SEP.</title>
        <authorList>
            <person name="Crispim J.S."/>
            <person name="Vidigal P.M.P."/>
            <person name="Silva L.C.F."/>
            <person name="Araujo L.C."/>
            <person name="Laguardia C.N."/>
            <person name="Dias R.S."/>
            <person name="Sousa M.P."/>
            <person name="Paula S.O."/>
            <person name="Silva C."/>
        </authorList>
    </citation>
    <scope>NUCLEOTIDE SEQUENCE [LARGE SCALE GENOMIC DNA]</scope>
    <source>
        <strain evidence="3 4">P48SEP</strain>
    </source>
</reference>
<dbReference type="EMBL" id="QMIF01000003">
    <property type="protein sequence ID" value="TVM35029.1"/>
    <property type="molecule type" value="Genomic_DNA"/>
</dbReference>
<evidence type="ECO:0000313" key="3">
    <source>
        <dbReference type="EMBL" id="TVM35029.1"/>
    </source>
</evidence>
<dbReference type="PANTHER" id="PTHR12526">
    <property type="entry name" value="GLYCOSYLTRANSFERASE"/>
    <property type="match status" value="1"/>
</dbReference>
<organism evidence="3 4">
    <name type="scientific">Oceanidesulfovibrio marinus</name>
    <dbReference type="NCBI Taxonomy" id="370038"/>
    <lineage>
        <taxon>Bacteria</taxon>
        <taxon>Pseudomonadati</taxon>
        <taxon>Thermodesulfobacteriota</taxon>
        <taxon>Desulfovibrionia</taxon>
        <taxon>Desulfovibrionales</taxon>
        <taxon>Desulfovibrionaceae</taxon>
        <taxon>Oceanidesulfovibrio</taxon>
    </lineage>
</organism>
<dbReference type="CDD" id="cd03801">
    <property type="entry name" value="GT4_PimA-like"/>
    <property type="match status" value="1"/>
</dbReference>